<evidence type="ECO:0000256" key="1">
    <source>
        <dbReference type="ARBA" id="ARBA00007953"/>
    </source>
</evidence>
<feature type="compositionally biased region" description="Basic residues" evidence="5">
    <location>
        <begin position="12"/>
        <end position="30"/>
    </location>
</feature>
<name>A0A821LNT5_9NEOP</name>
<evidence type="ECO:0000256" key="2">
    <source>
        <dbReference type="ARBA" id="ARBA00022694"/>
    </source>
</evidence>
<dbReference type="Pfam" id="PF01142">
    <property type="entry name" value="TruD"/>
    <property type="match status" value="1"/>
</dbReference>
<organism evidence="7 8">
    <name type="scientific">Pieris macdunnoughi</name>
    <dbReference type="NCBI Taxonomy" id="345717"/>
    <lineage>
        <taxon>Eukaryota</taxon>
        <taxon>Metazoa</taxon>
        <taxon>Ecdysozoa</taxon>
        <taxon>Arthropoda</taxon>
        <taxon>Hexapoda</taxon>
        <taxon>Insecta</taxon>
        <taxon>Pterygota</taxon>
        <taxon>Neoptera</taxon>
        <taxon>Endopterygota</taxon>
        <taxon>Lepidoptera</taxon>
        <taxon>Glossata</taxon>
        <taxon>Ditrysia</taxon>
        <taxon>Papilionoidea</taxon>
        <taxon>Pieridae</taxon>
        <taxon>Pierinae</taxon>
        <taxon>Pieris</taxon>
    </lineage>
</organism>
<feature type="compositionally biased region" description="Basic and acidic residues" evidence="5">
    <location>
        <begin position="487"/>
        <end position="496"/>
    </location>
</feature>
<dbReference type="InterPro" id="IPR001656">
    <property type="entry name" value="PsdUridine_synth_TruD"/>
</dbReference>
<feature type="compositionally biased region" description="Acidic residues" evidence="5">
    <location>
        <begin position="663"/>
        <end position="672"/>
    </location>
</feature>
<comment type="catalytic activity">
    <reaction evidence="4">
        <text>a uridine in tRNA = a pseudouridine in tRNA</text>
        <dbReference type="Rhea" id="RHEA:54572"/>
        <dbReference type="Rhea" id="RHEA-COMP:13339"/>
        <dbReference type="Rhea" id="RHEA-COMP:13934"/>
        <dbReference type="ChEBI" id="CHEBI:65314"/>
        <dbReference type="ChEBI" id="CHEBI:65315"/>
    </reaction>
</comment>
<evidence type="ECO:0000313" key="8">
    <source>
        <dbReference type="Proteomes" id="UP000663880"/>
    </source>
</evidence>
<dbReference type="SUPFAM" id="SSF55120">
    <property type="entry name" value="Pseudouridine synthase"/>
    <property type="match status" value="1"/>
</dbReference>
<dbReference type="Gene3D" id="3.30.70.3160">
    <property type="match status" value="1"/>
</dbReference>
<comment type="similarity">
    <text evidence="1">Belongs to the pseudouridine synthase TruD family.</text>
</comment>
<accession>A0A821LNT5</accession>
<dbReference type="PROSITE" id="PS50984">
    <property type="entry name" value="TRUD"/>
    <property type="match status" value="1"/>
</dbReference>
<dbReference type="NCBIfam" id="TIGR00094">
    <property type="entry name" value="tRNA_TruD_broad"/>
    <property type="match status" value="1"/>
</dbReference>
<feature type="region of interest" description="Disordered" evidence="5">
    <location>
        <begin position="1"/>
        <end position="46"/>
    </location>
</feature>
<feature type="compositionally biased region" description="Basic and acidic residues" evidence="5">
    <location>
        <begin position="647"/>
        <end position="659"/>
    </location>
</feature>
<keyword evidence="3" id="KW-0413">Isomerase</keyword>
<feature type="region of interest" description="Disordered" evidence="5">
    <location>
        <begin position="457"/>
        <end position="498"/>
    </location>
</feature>
<sequence>MSSRGFQGSYYRKPRGRGPYRGFRGSRRPYGRSFADNSRSYDTNTRSWKRDTPAKVLTEKDIGVTEYISKHEGFNGIIKSRFSDFQVSEINEKGEIAKLTDTSVPEPPDDGQVVEDEDLLLNKYNLEILPMETWDKINDLTLSNGPVFETVKVDVTGKSKEERTKIHDAVKKAFGDSIVGSTVTEDDKKYCTFEKYRKGVRIDNRVKWLWPGEYVQFIVYKENCDTMEAASRIIKSLRLNSSAKTGVIGYAGTKDRRAKTSQWFSLRKVDPRKVAAACRSLQDITVGNFTFSDVHLRLGMLKGNRFRICLRNVTASDEVIDKCCSLLRENGFINYYGLQRFGSRISVPTWQIGLHLLKNNLEAAVNCILKPRPGPLEEALVQYETWGAKAAASKLPYRLDHAVAEGRLIAELAHHPKDFAKALDKVPRNTRLLYVHSYQSLIWNKVVSRRLQTLGPTPQVGDLVSEDSVEEEPLEIEDEAPEEESEEKQTKQDAPKKLSKVKILTQEDKDSGKYSIFDIVLPLPGHSVVYSPNMKDYYEELLKADGLDLEMKNSNKSYSVCGGYRNAVVRAKEVSWRSLRYSEPLEDLLLSDLDLLKGRPAPAHVHDGKYKALLVDMTLPTSCYATMALRELLRVDTSSETQAQQNDYHKSDSVKKDANDISDVADESDVNEDGVGAEKRKREGSDDEDVKKAKL</sequence>
<gene>
    <name evidence="7" type="ORF">PMACD_LOCUS852</name>
</gene>
<dbReference type="GO" id="GO:0008033">
    <property type="term" value="P:tRNA processing"/>
    <property type="evidence" value="ECO:0007669"/>
    <property type="project" value="UniProtKB-KW"/>
</dbReference>
<keyword evidence="2" id="KW-0819">tRNA processing</keyword>
<dbReference type="GO" id="GO:0009982">
    <property type="term" value="F:pseudouridine synthase activity"/>
    <property type="evidence" value="ECO:0007669"/>
    <property type="project" value="InterPro"/>
</dbReference>
<proteinExistence type="inferred from homology"/>
<feature type="compositionally biased region" description="Polar residues" evidence="5">
    <location>
        <begin position="637"/>
        <end position="646"/>
    </location>
</feature>
<feature type="region of interest" description="Disordered" evidence="5">
    <location>
        <begin position="637"/>
        <end position="695"/>
    </location>
</feature>
<dbReference type="InterPro" id="IPR011760">
    <property type="entry name" value="PsdUridine_synth_TruD_insert"/>
</dbReference>
<evidence type="ECO:0000256" key="3">
    <source>
        <dbReference type="ARBA" id="ARBA00023235"/>
    </source>
</evidence>
<dbReference type="GO" id="GO:0001522">
    <property type="term" value="P:pseudouridine synthesis"/>
    <property type="evidence" value="ECO:0007669"/>
    <property type="project" value="InterPro"/>
</dbReference>
<dbReference type="GO" id="GO:0005634">
    <property type="term" value="C:nucleus"/>
    <property type="evidence" value="ECO:0007669"/>
    <property type="project" value="TreeGrafter"/>
</dbReference>
<protein>
    <recommendedName>
        <fullName evidence="6">TRUD domain-containing protein</fullName>
    </recommendedName>
</protein>
<comment type="caution">
    <text evidence="7">The sequence shown here is derived from an EMBL/GenBank/DDBJ whole genome shotgun (WGS) entry which is preliminary data.</text>
</comment>
<dbReference type="Gene3D" id="3.30.2350.20">
    <property type="entry name" value="TruD, catalytic domain"/>
    <property type="match status" value="1"/>
</dbReference>
<dbReference type="EMBL" id="CAJOBZ010000002">
    <property type="protein sequence ID" value="CAF4753992.1"/>
    <property type="molecule type" value="Genomic_DNA"/>
</dbReference>
<dbReference type="Proteomes" id="UP000663880">
    <property type="component" value="Unassembled WGS sequence"/>
</dbReference>
<dbReference type="AlphaFoldDB" id="A0A821LNT5"/>
<feature type="compositionally biased region" description="Acidic residues" evidence="5">
    <location>
        <begin position="464"/>
        <end position="486"/>
    </location>
</feature>
<dbReference type="CDD" id="cd02576">
    <property type="entry name" value="PseudoU_synth_ScPUS7"/>
    <property type="match status" value="1"/>
</dbReference>
<feature type="compositionally biased region" description="Basic and acidic residues" evidence="5">
    <location>
        <begin position="676"/>
        <end position="695"/>
    </location>
</feature>
<evidence type="ECO:0000256" key="5">
    <source>
        <dbReference type="SAM" id="MobiDB-lite"/>
    </source>
</evidence>
<keyword evidence="8" id="KW-1185">Reference proteome</keyword>
<dbReference type="OrthoDB" id="447290at2759"/>
<evidence type="ECO:0000259" key="6">
    <source>
        <dbReference type="PROSITE" id="PS50984"/>
    </source>
</evidence>
<dbReference type="GO" id="GO:0003723">
    <property type="term" value="F:RNA binding"/>
    <property type="evidence" value="ECO:0007669"/>
    <property type="project" value="InterPro"/>
</dbReference>
<evidence type="ECO:0000313" key="7">
    <source>
        <dbReference type="EMBL" id="CAF4753992.1"/>
    </source>
</evidence>
<feature type="compositionally biased region" description="Polar residues" evidence="5">
    <location>
        <begin position="35"/>
        <end position="46"/>
    </location>
</feature>
<feature type="domain" description="TRUD" evidence="6">
    <location>
        <begin position="331"/>
        <end position="570"/>
    </location>
</feature>
<reference evidence="7" key="1">
    <citation type="submission" date="2021-02" db="EMBL/GenBank/DDBJ databases">
        <authorList>
            <person name="Steward A R."/>
        </authorList>
    </citation>
    <scope>NUCLEOTIDE SEQUENCE</scope>
</reference>
<evidence type="ECO:0000256" key="4">
    <source>
        <dbReference type="ARBA" id="ARBA00036943"/>
    </source>
</evidence>
<dbReference type="PANTHER" id="PTHR13326">
    <property type="entry name" value="TRNA PSEUDOURIDINE SYNTHASE D"/>
    <property type="match status" value="1"/>
</dbReference>
<dbReference type="PANTHER" id="PTHR13326:SF31">
    <property type="entry name" value="PSEUDOURIDYLATE SYNTHASE 7 HOMOLOG"/>
    <property type="match status" value="1"/>
</dbReference>
<dbReference type="InterPro" id="IPR042214">
    <property type="entry name" value="TruD_catalytic"/>
</dbReference>
<dbReference type="InterPro" id="IPR020103">
    <property type="entry name" value="PsdUridine_synth_cat_dom_sf"/>
</dbReference>
<dbReference type="PIRSF" id="PIRSF037016">
    <property type="entry name" value="Pseudouridin_synth_euk_prd"/>
    <property type="match status" value="1"/>
</dbReference>